<feature type="domain" description="G5" evidence="3">
    <location>
        <begin position="99"/>
        <end position="180"/>
    </location>
</feature>
<reference evidence="4 7" key="3">
    <citation type="journal article" date="2020" name="Microbiome">
        <title>Single-cell genomics of uncultured bacteria reveals dietary fiber responders in the mouse gut microbiota.</title>
        <authorList>
            <person name="Chijiiwa R."/>
            <person name="Hosokawa M."/>
            <person name="Kogawa M."/>
            <person name="Nishikawa Y."/>
            <person name="Ide K."/>
            <person name="Sakanashi C."/>
            <person name="Takahashi K."/>
            <person name="Takeyama H."/>
        </authorList>
    </citation>
    <scope>NUCLEOTIDE SEQUENCE [LARGE SCALE GENOMIC DNA]</scope>
    <source>
        <strain evidence="4">IMSAGC_017</strain>
    </source>
</reference>
<accession>A0A1I0GLG1</accession>
<dbReference type="EMBL" id="BLMI01000094">
    <property type="protein sequence ID" value="GFI40832.1"/>
    <property type="molecule type" value="Genomic_DNA"/>
</dbReference>
<name>A0A1I0GLG1_9FIRM</name>
<protein>
    <submittedName>
        <fullName evidence="5">3D domain-containing protein</fullName>
    </submittedName>
</protein>
<keyword evidence="2" id="KW-0472">Membrane</keyword>
<sequence>MKKIKEAIIKSDSRMKGILVVMIAYTGIVVTTLNAGATNQIDNYVETIDIKVQDGDEAQKDYLVRQAAVSNVLEDLNVSLNPQDILNFDLNYILNNNDLVQITRVNEANVDVFDTVVSNTVNTNGLELFTTKVVQQGQNGQVKNTYRITYQNGKEVNKELIGSEVVVPVTDTIVETGTVQPGAYFTGKLTTYGGDCAGGNGTSSTGIKLSPITGVQGSNSPKLTYNGRSYYCLAADPSIPFGTIIEITNHNLSIESTAYGIVVDRGGAIKGNKIDIFNGTEAGKYFSGGSSKNTQFKIISVGSGKNFWK</sequence>
<evidence type="ECO:0000313" key="7">
    <source>
        <dbReference type="Proteomes" id="UP000490821"/>
    </source>
</evidence>
<dbReference type="PROSITE" id="PS51109">
    <property type="entry name" value="G5"/>
    <property type="match status" value="1"/>
</dbReference>
<dbReference type="SMART" id="SM01208">
    <property type="entry name" value="G5"/>
    <property type="match status" value="1"/>
</dbReference>
<dbReference type="Proteomes" id="UP000490821">
    <property type="component" value="Unassembled WGS sequence"/>
</dbReference>
<dbReference type="GO" id="GO:0009254">
    <property type="term" value="P:peptidoglycan turnover"/>
    <property type="evidence" value="ECO:0007669"/>
    <property type="project" value="InterPro"/>
</dbReference>
<dbReference type="Pfam" id="PF06725">
    <property type="entry name" value="3D"/>
    <property type="match status" value="1"/>
</dbReference>
<dbReference type="GO" id="GO:0004553">
    <property type="term" value="F:hydrolase activity, hydrolyzing O-glycosyl compounds"/>
    <property type="evidence" value="ECO:0007669"/>
    <property type="project" value="InterPro"/>
</dbReference>
<keyword evidence="2" id="KW-1133">Transmembrane helix</keyword>
<dbReference type="Gene3D" id="2.20.230.10">
    <property type="entry name" value="Resuscitation-promoting factor rpfb"/>
    <property type="match status" value="1"/>
</dbReference>
<dbReference type="InterPro" id="IPR010611">
    <property type="entry name" value="3D_dom"/>
</dbReference>
<evidence type="ECO:0000259" key="3">
    <source>
        <dbReference type="PROSITE" id="PS51109"/>
    </source>
</evidence>
<dbReference type="RefSeq" id="WP_092355408.1">
    <property type="nucleotide sequence ID" value="NZ_BLMI01000094.1"/>
</dbReference>
<dbReference type="Pfam" id="PF07501">
    <property type="entry name" value="G5"/>
    <property type="match status" value="1"/>
</dbReference>
<dbReference type="SUPFAM" id="SSF50685">
    <property type="entry name" value="Barwin-like endoglucanases"/>
    <property type="match status" value="1"/>
</dbReference>
<dbReference type="Proteomes" id="UP000198558">
    <property type="component" value="Unassembled WGS sequence"/>
</dbReference>
<reference evidence="6" key="2">
    <citation type="submission" date="2016-10" db="EMBL/GenBank/DDBJ databases">
        <authorList>
            <person name="Varghese N."/>
            <person name="Submissions S."/>
        </authorList>
    </citation>
    <scope>NUCLEOTIDE SEQUENCE [LARGE SCALE GENOMIC DNA]</scope>
    <source>
        <strain evidence="6">DSM 1551</strain>
    </source>
</reference>
<dbReference type="GeneID" id="78289056"/>
<dbReference type="OrthoDB" id="9798935at2"/>
<feature type="transmembrane region" description="Helical" evidence="2">
    <location>
        <begin position="18"/>
        <end position="37"/>
    </location>
</feature>
<evidence type="ECO:0000313" key="4">
    <source>
        <dbReference type="EMBL" id="GFI40832.1"/>
    </source>
</evidence>
<evidence type="ECO:0000256" key="2">
    <source>
        <dbReference type="SAM" id="Phobius"/>
    </source>
</evidence>
<dbReference type="GO" id="GO:0019867">
    <property type="term" value="C:outer membrane"/>
    <property type="evidence" value="ECO:0007669"/>
    <property type="project" value="InterPro"/>
</dbReference>
<evidence type="ECO:0000313" key="5">
    <source>
        <dbReference type="EMBL" id="SET71218.1"/>
    </source>
</evidence>
<proteinExistence type="predicted"/>
<keyword evidence="6" id="KW-1185">Reference proteome</keyword>
<dbReference type="EMBL" id="FOIN01000031">
    <property type="protein sequence ID" value="SET71218.1"/>
    <property type="molecule type" value="Genomic_DNA"/>
</dbReference>
<evidence type="ECO:0000313" key="6">
    <source>
        <dbReference type="Proteomes" id="UP000198558"/>
    </source>
</evidence>
<dbReference type="InterPro" id="IPR036908">
    <property type="entry name" value="RlpA-like_sf"/>
</dbReference>
<organism evidence="5 6">
    <name type="scientific">Thomasclavelia cocleata</name>
    <dbReference type="NCBI Taxonomy" id="69824"/>
    <lineage>
        <taxon>Bacteria</taxon>
        <taxon>Bacillati</taxon>
        <taxon>Bacillota</taxon>
        <taxon>Erysipelotrichia</taxon>
        <taxon>Erysipelotrichales</taxon>
        <taxon>Coprobacillaceae</taxon>
        <taxon>Thomasclavelia</taxon>
    </lineage>
</organism>
<dbReference type="CDD" id="cd22784">
    <property type="entry name" value="DPBB_MltA_YuiC-like"/>
    <property type="match status" value="1"/>
</dbReference>
<dbReference type="AlphaFoldDB" id="A0A1I0GLG1"/>
<evidence type="ECO:0000256" key="1">
    <source>
        <dbReference type="ARBA" id="ARBA00022729"/>
    </source>
</evidence>
<keyword evidence="1" id="KW-0732">Signal</keyword>
<dbReference type="InterPro" id="IPR011098">
    <property type="entry name" value="G5_dom"/>
</dbReference>
<reference evidence="5" key="1">
    <citation type="submission" date="2016-10" db="EMBL/GenBank/DDBJ databases">
        <authorList>
            <person name="de Groot N.N."/>
        </authorList>
    </citation>
    <scope>NUCLEOTIDE SEQUENCE [LARGE SCALE GENOMIC DNA]</scope>
    <source>
        <strain evidence="5">DSM 1551</strain>
    </source>
</reference>
<keyword evidence="2" id="KW-0812">Transmembrane</keyword>
<gene>
    <name evidence="4" type="primary">yuiC</name>
    <name evidence="4" type="ORF">IMSAGC017_00869</name>
    <name evidence="5" type="ORF">SAMN04489758_13124</name>
</gene>